<dbReference type="CDD" id="cd02440">
    <property type="entry name" value="AdoMet_MTases"/>
    <property type="match status" value="1"/>
</dbReference>
<dbReference type="InterPro" id="IPR029063">
    <property type="entry name" value="SAM-dependent_MTases_sf"/>
</dbReference>
<dbReference type="SUPFAM" id="SSF53335">
    <property type="entry name" value="S-adenosyl-L-methionine-dependent methyltransferases"/>
    <property type="match status" value="1"/>
</dbReference>
<dbReference type="GO" id="GO:0032259">
    <property type="term" value="P:methylation"/>
    <property type="evidence" value="ECO:0007669"/>
    <property type="project" value="UniProtKB-KW"/>
</dbReference>
<gene>
    <name evidence="6" type="ORF">O4H49_02425</name>
</gene>
<dbReference type="InterPro" id="IPR051052">
    <property type="entry name" value="Diverse_substrate_MTase"/>
</dbReference>
<dbReference type="EMBL" id="JAPWGY010000001">
    <property type="protein sequence ID" value="MCZ4279616.1"/>
    <property type="molecule type" value="Genomic_DNA"/>
</dbReference>
<proteinExistence type="inferred from homology"/>
<evidence type="ECO:0000313" key="6">
    <source>
        <dbReference type="EMBL" id="MCZ4279616.1"/>
    </source>
</evidence>
<dbReference type="PANTHER" id="PTHR44942">
    <property type="entry name" value="METHYLTRANSF_11 DOMAIN-CONTAINING PROTEIN"/>
    <property type="match status" value="1"/>
</dbReference>
<evidence type="ECO:0000256" key="4">
    <source>
        <dbReference type="SAM" id="MobiDB-lite"/>
    </source>
</evidence>
<reference evidence="6" key="1">
    <citation type="submission" date="2022-12" db="EMBL/GenBank/DDBJ databases">
        <title>Bacterial isolates from different developmental stages of Nematostella vectensis.</title>
        <authorList>
            <person name="Fraune S."/>
        </authorList>
    </citation>
    <scope>NUCLEOTIDE SEQUENCE</scope>
    <source>
        <strain evidence="6">G21630-S1</strain>
    </source>
</reference>
<dbReference type="GO" id="GO:0008168">
    <property type="term" value="F:methyltransferase activity"/>
    <property type="evidence" value="ECO:0007669"/>
    <property type="project" value="UniProtKB-KW"/>
</dbReference>
<evidence type="ECO:0000256" key="3">
    <source>
        <dbReference type="ARBA" id="ARBA00022679"/>
    </source>
</evidence>
<dbReference type="Proteomes" id="UP001069802">
    <property type="component" value="Unassembled WGS sequence"/>
</dbReference>
<sequence>MMNIKPSSTAREQSSTEQNLSVQNLPVLPPMEDDHGEHLPGKPWGDELALWYVNNYGEHPVNAFAIELADLKGSETLLDIGCGSGAAVRAAAEKNTTGRNIGLDPSPAMIRIAREQSQDHPASSRMEFIQSGAEDIPLAPESVDVAIAVNSLHHWPDMSEGLSEVARVLKHQGRLILIEEIFTEQDRGMRPGEVIELLKSSAFTLQEYSTRQCDDIQVNVFFAQPKEE</sequence>
<dbReference type="PANTHER" id="PTHR44942:SF4">
    <property type="entry name" value="METHYLTRANSFERASE TYPE 11 DOMAIN-CONTAINING PROTEIN"/>
    <property type="match status" value="1"/>
</dbReference>
<keyword evidence="7" id="KW-1185">Reference proteome</keyword>
<name>A0ABT4LGZ2_9PROT</name>
<dbReference type="InterPro" id="IPR013216">
    <property type="entry name" value="Methyltransf_11"/>
</dbReference>
<comment type="similarity">
    <text evidence="1">Belongs to the methyltransferase superfamily.</text>
</comment>
<dbReference type="RefSeq" id="WP_269421816.1">
    <property type="nucleotide sequence ID" value="NZ_JAPWGY010000001.1"/>
</dbReference>
<protein>
    <submittedName>
        <fullName evidence="6">Class I SAM-dependent methyltransferase</fullName>
    </submittedName>
</protein>
<feature type="domain" description="Methyltransferase type 11" evidence="5">
    <location>
        <begin position="78"/>
        <end position="177"/>
    </location>
</feature>
<evidence type="ECO:0000256" key="2">
    <source>
        <dbReference type="ARBA" id="ARBA00022603"/>
    </source>
</evidence>
<evidence type="ECO:0000259" key="5">
    <source>
        <dbReference type="Pfam" id="PF08241"/>
    </source>
</evidence>
<dbReference type="Gene3D" id="3.40.50.150">
    <property type="entry name" value="Vaccinia Virus protein VP39"/>
    <property type="match status" value="1"/>
</dbReference>
<keyword evidence="3" id="KW-0808">Transferase</keyword>
<feature type="compositionally biased region" description="Polar residues" evidence="4">
    <location>
        <begin position="1"/>
        <end position="24"/>
    </location>
</feature>
<organism evidence="6 7">
    <name type="scientific">Kiloniella laminariae</name>
    <dbReference type="NCBI Taxonomy" id="454162"/>
    <lineage>
        <taxon>Bacteria</taxon>
        <taxon>Pseudomonadati</taxon>
        <taxon>Pseudomonadota</taxon>
        <taxon>Alphaproteobacteria</taxon>
        <taxon>Rhodospirillales</taxon>
        <taxon>Kiloniellaceae</taxon>
        <taxon>Kiloniella</taxon>
    </lineage>
</organism>
<keyword evidence="2 6" id="KW-0489">Methyltransferase</keyword>
<evidence type="ECO:0000256" key="1">
    <source>
        <dbReference type="ARBA" id="ARBA00008361"/>
    </source>
</evidence>
<accession>A0ABT4LGZ2</accession>
<comment type="caution">
    <text evidence="6">The sequence shown here is derived from an EMBL/GenBank/DDBJ whole genome shotgun (WGS) entry which is preliminary data.</text>
</comment>
<dbReference type="Pfam" id="PF08241">
    <property type="entry name" value="Methyltransf_11"/>
    <property type="match status" value="1"/>
</dbReference>
<feature type="region of interest" description="Disordered" evidence="4">
    <location>
        <begin position="1"/>
        <end position="38"/>
    </location>
</feature>
<evidence type="ECO:0000313" key="7">
    <source>
        <dbReference type="Proteomes" id="UP001069802"/>
    </source>
</evidence>